<evidence type="ECO:0000259" key="2">
    <source>
        <dbReference type="Pfam" id="PF13239"/>
    </source>
</evidence>
<evidence type="ECO:0000256" key="1">
    <source>
        <dbReference type="SAM" id="Phobius"/>
    </source>
</evidence>
<reference evidence="3 4" key="1">
    <citation type="submission" date="2021-03" db="EMBL/GenBank/DDBJ databases">
        <title>Muricauda lutimaris sp. nov. and Muricauda ruestringensis sp. nov, two marine members of the Flavobacteriaceae isolated from deep sea sediments of Western Pacific.</title>
        <authorList>
            <person name="Zhao S."/>
            <person name="Liu R."/>
        </authorList>
    </citation>
    <scope>NUCLEOTIDE SEQUENCE [LARGE SCALE GENOMIC DNA]</scope>
    <source>
        <strain evidence="3 4">BC31-1-A7</strain>
    </source>
</reference>
<proteinExistence type="predicted"/>
<feature type="transmembrane region" description="Helical" evidence="1">
    <location>
        <begin position="20"/>
        <end position="42"/>
    </location>
</feature>
<dbReference type="Proteomes" id="UP000664044">
    <property type="component" value="Unassembled WGS sequence"/>
</dbReference>
<keyword evidence="4" id="KW-1185">Reference proteome</keyword>
<dbReference type="EMBL" id="JAFLNL010000004">
    <property type="protein sequence ID" value="MBO0354092.1"/>
    <property type="molecule type" value="Genomic_DNA"/>
</dbReference>
<name>A0ABS3G4R5_9FLAO</name>
<sequence length="92" mass="10782">MDRNSVFEKAQRKVNAIKRFYYHLVFFILVSSVLLALKGSIVDRFMETSGNSNEAFLKWIDWNILAIPIIWGAVIAVQGRYVYRLHFDDKKV</sequence>
<keyword evidence="1" id="KW-0472">Membrane</keyword>
<feature type="transmembrane region" description="Helical" evidence="1">
    <location>
        <begin position="62"/>
        <end position="83"/>
    </location>
</feature>
<protein>
    <submittedName>
        <fullName evidence="3">2TM domain-containing protein</fullName>
    </submittedName>
</protein>
<dbReference type="Pfam" id="PF13239">
    <property type="entry name" value="2TM"/>
    <property type="match status" value="1"/>
</dbReference>
<evidence type="ECO:0000313" key="4">
    <source>
        <dbReference type="Proteomes" id="UP000664044"/>
    </source>
</evidence>
<organism evidence="3 4">
    <name type="scientific">Flagellimonas aurea</name>
    <dbReference type="NCBI Taxonomy" id="2915619"/>
    <lineage>
        <taxon>Bacteria</taxon>
        <taxon>Pseudomonadati</taxon>
        <taxon>Bacteroidota</taxon>
        <taxon>Flavobacteriia</taxon>
        <taxon>Flavobacteriales</taxon>
        <taxon>Flavobacteriaceae</taxon>
        <taxon>Flagellimonas</taxon>
    </lineage>
</organism>
<evidence type="ECO:0000313" key="3">
    <source>
        <dbReference type="EMBL" id="MBO0354092.1"/>
    </source>
</evidence>
<keyword evidence="1" id="KW-1133">Transmembrane helix</keyword>
<dbReference type="RefSeq" id="WP_207032929.1">
    <property type="nucleotide sequence ID" value="NZ_CP159476.1"/>
</dbReference>
<comment type="caution">
    <text evidence="3">The sequence shown here is derived from an EMBL/GenBank/DDBJ whole genome shotgun (WGS) entry which is preliminary data.</text>
</comment>
<keyword evidence="1" id="KW-0812">Transmembrane</keyword>
<accession>A0ABS3G4R5</accession>
<dbReference type="InterPro" id="IPR025698">
    <property type="entry name" value="2TM_dom"/>
</dbReference>
<feature type="domain" description="2TM" evidence="2">
    <location>
        <begin position="8"/>
        <end position="84"/>
    </location>
</feature>
<gene>
    <name evidence="3" type="ORF">J0656_08695</name>
</gene>